<dbReference type="SUPFAM" id="SSF54909">
    <property type="entry name" value="Dimeric alpha+beta barrel"/>
    <property type="match status" value="1"/>
</dbReference>
<comment type="caution">
    <text evidence="3">The sequence shown here is derived from an EMBL/GenBank/DDBJ whole genome shotgun (WGS) entry which is preliminary data.</text>
</comment>
<evidence type="ECO:0000256" key="1">
    <source>
        <dbReference type="ARBA" id="ARBA00007689"/>
    </source>
</evidence>
<accession>A0AA41YR09</accession>
<feature type="domain" description="YCII-related" evidence="2">
    <location>
        <begin position="1"/>
        <end position="82"/>
    </location>
</feature>
<dbReference type="Gene3D" id="3.30.70.1060">
    <property type="entry name" value="Dimeric alpha+beta barrel"/>
    <property type="match status" value="1"/>
</dbReference>
<evidence type="ECO:0000313" key="4">
    <source>
        <dbReference type="Proteomes" id="UP001165667"/>
    </source>
</evidence>
<dbReference type="InterPro" id="IPR051807">
    <property type="entry name" value="Sec-metab_biosynth-assoc"/>
</dbReference>
<evidence type="ECO:0000259" key="2">
    <source>
        <dbReference type="Pfam" id="PF03795"/>
    </source>
</evidence>
<dbReference type="PANTHER" id="PTHR33606">
    <property type="entry name" value="PROTEIN YCII"/>
    <property type="match status" value="1"/>
</dbReference>
<dbReference type="PANTHER" id="PTHR33606:SF3">
    <property type="entry name" value="PROTEIN YCII"/>
    <property type="match status" value="1"/>
</dbReference>
<dbReference type="AlphaFoldDB" id="A0AA41YR09"/>
<dbReference type="Pfam" id="PF03795">
    <property type="entry name" value="YCII"/>
    <property type="match status" value="1"/>
</dbReference>
<dbReference type="RefSeq" id="WP_282583295.1">
    <property type="nucleotide sequence ID" value="NZ_JAMOIM010000001.1"/>
</dbReference>
<protein>
    <submittedName>
        <fullName evidence="3">YciI family protein</fullName>
    </submittedName>
</protein>
<sequence>MPYLIDTTMDLAKAAERAQVRPQHLAYLTSNASLVLAAGAKLEDDGLVGSGSFYLVELETRAAAEAFLADDPYAQFGLIASATFTRVRKGFFDHRQVLAAGTGTP</sequence>
<dbReference type="InterPro" id="IPR005545">
    <property type="entry name" value="YCII"/>
</dbReference>
<evidence type="ECO:0000313" key="3">
    <source>
        <dbReference type="EMBL" id="MCW6506959.1"/>
    </source>
</evidence>
<dbReference type="InterPro" id="IPR011008">
    <property type="entry name" value="Dimeric_a/b-barrel"/>
</dbReference>
<dbReference type="EMBL" id="JAMOIM010000001">
    <property type="protein sequence ID" value="MCW6506959.1"/>
    <property type="molecule type" value="Genomic_DNA"/>
</dbReference>
<dbReference type="Proteomes" id="UP001165667">
    <property type="component" value="Unassembled WGS sequence"/>
</dbReference>
<gene>
    <name evidence="3" type="ORF">M8523_02865</name>
</gene>
<reference evidence="3" key="1">
    <citation type="submission" date="2022-05" db="EMBL/GenBank/DDBJ databases">
        <authorList>
            <person name="Pankratov T."/>
        </authorList>
    </citation>
    <scope>NUCLEOTIDE SEQUENCE</scope>
    <source>
        <strain evidence="3">BP6-180914</strain>
    </source>
</reference>
<organism evidence="3 4">
    <name type="scientific">Lichenifustis flavocetrariae</name>
    <dbReference type="NCBI Taxonomy" id="2949735"/>
    <lineage>
        <taxon>Bacteria</taxon>
        <taxon>Pseudomonadati</taxon>
        <taxon>Pseudomonadota</taxon>
        <taxon>Alphaproteobacteria</taxon>
        <taxon>Hyphomicrobiales</taxon>
        <taxon>Lichenihabitantaceae</taxon>
        <taxon>Lichenifustis</taxon>
    </lineage>
</organism>
<name>A0AA41YR09_9HYPH</name>
<proteinExistence type="inferred from homology"/>
<keyword evidence="4" id="KW-1185">Reference proteome</keyword>
<comment type="similarity">
    <text evidence="1">Belongs to the YciI family.</text>
</comment>